<comment type="similarity">
    <text evidence="2">Belongs to the lst-2 family.</text>
</comment>
<dbReference type="InterPro" id="IPR017455">
    <property type="entry name" value="Znf_FYVE-rel"/>
</dbReference>
<dbReference type="PANTHER" id="PTHR46465:SF2">
    <property type="entry name" value="LATERAL SIGNALING TARGET PROTEIN 2 HOMOLOG"/>
    <property type="match status" value="1"/>
</dbReference>
<dbReference type="InterPro" id="IPR051118">
    <property type="entry name" value="LST-2"/>
</dbReference>
<evidence type="ECO:0000256" key="5">
    <source>
        <dbReference type="ARBA" id="ARBA00022833"/>
    </source>
</evidence>
<keyword evidence="4 6" id="KW-0863">Zinc-finger</keyword>
<evidence type="ECO:0000313" key="10">
    <source>
        <dbReference type="Proteomes" id="UP000483820"/>
    </source>
</evidence>
<dbReference type="RefSeq" id="XP_053579361.1">
    <property type="nucleotide sequence ID" value="XM_053735795.1"/>
</dbReference>
<keyword evidence="5" id="KW-0862">Zinc</keyword>
<dbReference type="Gene3D" id="3.30.40.10">
    <property type="entry name" value="Zinc/RING finger domain, C3HC4 (zinc finger)"/>
    <property type="match status" value="1"/>
</dbReference>
<feature type="compositionally biased region" description="Polar residues" evidence="7">
    <location>
        <begin position="385"/>
        <end position="409"/>
    </location>
</feature>
<dbReference type="CDD" id="cd15731">
    <property type="entry name" value="FYVE_LST2"/>
    <property type="match status" value="1"/>
</dbReference>
<feature type="domain" description="FYVE-type" evidence="8">
    <location>
        <begin position="602"/>
        <end position="662"/>
    </location>
</feature>
<evidence type="ECO:0000313" key="9">
    <source>
        <dbReference type="EMBL" id="KAF1747789.1"/>
    </source>
</evidence>
<organism evidence="9 10">
    <name type="scientific">Caenorhabditis remanei</name>
    <name type="common">Caenorhabditis vulgaris</name>
    <dbReference type="NCBI Taxonomy" id="31234"/>
    <lineage>
        <taxon>Eukaryota</taxon>
        <taxon>Metazoa</taxon>
        <taxon>Ecdysozoa</taxon>
        <taxon>Nematoda</taxon>
        <taxon>Chromadorea</taxon>
        <taxon>Rhabditida</taxon>
        <taxon>Rhabditina</taxon>
        <taxon>Rhabditomorpha</taxon>
        <taxon>Rhabditoidea</taxon>
        <taxon>Rhabditidae</taxon>
        <taxon>Peloderinae</taxon>
        <taxon>Caenorhabditis</taxon>
    </lineage>
</organism>
<protein>
    <recommendedName>
        <fullName evidence="8">FYVE-type domain-containing protein</fullName>
    </recommendedName>
</protein>
<accession>A0A6A5FZN2</accession>
<feature type="region of interest" description="Disordered" evidence="7">
    <location>
        <begin position="333"/>
        <end position="437"/>
    </location>
</feature>
<dbReference type="SUPFAM" id="SSF57903">
    <property type="entry name" value="FYVE/PHD zinc finger"/>
    <property type="match status" value="1"/>
</dbReference>
<dbReference type="Proteomes" id="UP000483820">
    <property type="component" value="Chromosome X"/>
</dbReference>
<dbReference type="PROSITE" id="PS50178">
    <property type="entry name" value="ZF_FYVE"/>
    <property type="match status" value="1"/>
</dbReference>
<evidence type="ECO:0000256" key="1">
    <source>
        <dbReference type="ARBA" id="ARBA00003580"/>
    </source>
</evidence>
<dbReference type="InterPro" id="IPR013083">
    <property type="entry name" value="Znf_RING/FYVE/PHD"/>
</dbReference>
<evidence type="ECO:0000259" key="8">
    <source>
        <dbReference type="PROSITE" id="PS50178"/>
    </source>
</evidence>
<reference evidence="9 10" key="1">
    <citation type="submission" date="2019-12" db="EMBL/GenBank/DDBJ databases">
        <title>Chromosome-level assembly of the Caenorhabditis remanei genome.</title>
        <authorList>
            <person name="Teterina A.A."/>
            <person name="Willis J.H."/>
            <person name="Phillips P.C."/>
        </authorList>
    </citation>
    <scope>NUCLEOTIDE SEQUENCE [LARGE SCALE GENOMIC DNA]</scope>
    <source>
        <strain evidence="9 10">PX506</strain>
        <tissue evidence="9">Whole organism</tissue>
    </source>
</reference>
<name>A0A6A5FZN2_CAERE</name>
<dbReference type="InterPro" id="IPR011011">
    <property type="entry name" value="Znf_FYVE_PHD"/>
</dbReference>
<gene>
    <name evidence="9" type="ORF">GCK72_024255</name>
</gene>
<evidence type="ECO:0000256" key="7">
    <source>
        <dbReference type="SAM" id="MobiDB-lite"/>
    </source>
</evidence>
<evidence type="ECO:0000256" key="6">
    <source>
        <dbReference type="PROSITE-ProRule" id="PRU00091"/>
    </source>
</evidence>
<keyword evidence="3" id="KW-0479">Metal-binding</keyword>
<dbReference type="PANTHER" id="PTHR46465">
    <property type="entry name" value="LATERAL SIGNALING TARGET PROTEIN 2 HOMOLOG"/>
    <property type="match status" value="1"/>
</dbReference>
<proteinExistence type="inferred from homology"/>
<evidence type="ECO:0000256" key="4">
    <source>
        <dbReference type="ARBA" id="ARBA00022771"/>
    </source>
</evidence>
<feature type="compositionally biased region" description="Polar residues" evidence="7">
    <location>
        <begin position="335"/>
        <end position="350"/>
    </location>
</feature>
<dbReference type="GO" id="GO:0008270">
    <property type="term" value="F:zinc ion binding"/>
    <property type="evidence" value="ECO:0007669"/>
    <property type="project" value="UniProtKB-KW"/>
</dbReference>
<dbReference type="GO" id="GO:0031901">
    <property type="term" value="C:early endosome membrane"/>
    <property type="evidence" value="ECO:0007669"/>
    <property type="project" value="TreeGrafter"/>
</dbReference>
<sequence>MEKRSAGHVGDWRSDLLSSVDDIDSESVDSIASETGVYIVMQSFRKIWNKPRPDDWMPLARFYYADSALNDIASELDSFDGRRDPDRCNALVTRLRVAQDRVLHIITEMLIHLYPREQDRACRDFRVKFPDEILHDTLPGQLWFGAECLSAGSNIIDHESESDLIRPLAKEVTKQLDLLRDLLKNQSLRDPSAYNPVIKENLLKFDKLFADFEYQYVSAMVPVKSIKEHDSQLDVAVLFSEVLSLALRKDLITQDLIDYCDPSVMIAIPRLGIVWGLLVYSEGALNVDSPADHLSEMFRPFYSLLVKIRNLLRILTPVELTKLETVLCKGETSVPEDTSSTLTMSDFRTNATDEEKAKNNQRVWMCDMPSDSTSSLDSDIRDSASEATSLASSGLTSPNSGSEENVSQMEKSDEEIDEEAIETASTVETENDSGNENVEMIEASEVENDVETESNSSDNVNEIKTDDDMTAEQFENKNLKDSVLPLDQKDFEKNGKTIIPMQSDPRAQIDPKNLRSRFRSSEDLVHRLFVCIAGVADQLQTNYSSEIRKVLKIILQPSEIIPVYEVVNAQVANSQTEGEETGVEAQETLPLPAFMGVRWVPDEDCEQCTACSMPFNFVRRRHHCRNCGRIFCHKCSCNTISIPEHGYDRKVRVCNLCYVHRLNPFGCNEQNQASENSANATSVAEQSTAQAASASS</sequence>
<comment type="caution">
    <text evidence="9">The sequence shown here is derived from an EMBL/GenBank/DDBJ whole genome shotgun (WGS) entry which is preliminary data.</text>
</comment>
<evidence type="ECO:0000256" key="2">
    <source>
        <dbReference type="ARBA" id="ARBA00008755"/>
    </source>
</evidence>
<dbReference type="InterPro" id="IPR000306">
    <property type="entry name" value="Znf_FYVE"/>
</dbReference>
<dbReference type="KEGG" id="crq:GCK72_024255"/>
<dbReference type="CTD" id="9824763"/>
<dbReference type="SMART" id="SM00064">
    <property type="entry name" value="FYVE"/>
    <property type="match status" value="1"/>
</dbReference>
<dbReference type="GeneID" id="9824763"/>
<dbReference type="EMBL" id="WUAV01000006">
    <property type="protein sequence ID" value="KAF1747789.1"/>
    <property type="molecule type" value="Genomic_DNA"/>
</dbReference>
<dbReference type="InterPro" id="IPR043269">
    <property type="entry name" value="FYVE_LST2"/>
</dbReference>
<dbReference type="AlphaFoldDB" id="A0A6A5FZN2"/>
<dbReference type="Pfam" id="PF01363">
    <property type="entry name" value="FYVE"/>
    <property type="match status" value="1"/>
</dbReference>
<evidence type="ECO:0000256" key="3">
    <source>
        <dbReference type="ARBA" id="ARBA00022723"/>
    </source>
</evidence>
<comment type="function">
    <text evidence="1">Negative regulator of epidermal growth factor receptor (EGFR) signaling.</text>
</comment>
<feature type="compositionally biased region" description="Acidic residues" evidence="7">
    <location>
        <begin position="412"/>
        <end position="421"/>
    </location>
</feature>